<evidence type="ECO:0000313" key="2">
    <source>
        <dbReference type="Proteomes" id="UP000001568"/>
    </source>
</evidence>
<dbReference type="HOGENOM" id="CLU_551403_0_0_1"/>
<dbReference type="OMA" id="CEMAASA"/>
<proteinExistence type="predicted"/>
<dbReference type="Gramene" id="ABP00494">
    <property type="protein sequence ID" value="ABP00494"/>
    <property type="gene ID" value="OSTLU_28212"/>
</dbReference>
<dbReference type="AlphaFoldDB" id="A4S9I4"/>
<dbReference type="PANTHER" id="PTHR13271">
    <property type="entry name" value="UNCHARACTERIZED PUTATIVE METHYLTRANSFERASE"/>
    <property type="match status" value="1"/>
</dbReference>
<sequence>MTNANANANAVRVTRALVRGDRDDWNARSRAGWNARSRARASASASASGSPETRLASWLRNRFAFDALALTLERPPGDDGYGVRATCVCDDGIARGDVIVAIPRDAMLDARSALGDAAFERARARGLSSFQLLTVSLLREWRLKDTTSRWKPYLDTLPEDDGRWHPLLWRDEDVEQHLPANSTHAGARLRGLIRACEEDTRLFRSIVDELNIDDENWPSMRHVRWAVSIVISRAFRLNELDDEECLREVRDDALLETLNDLDADCWEGSGGDSGEDDEFSVMALVPWADGLNHSSDAGDEAILTYDTLSQTATLRAHKAYACGEQVFDSYGSNLSDEDLFVNYGFVDVQSSRTNFVEFSGEDFLRAASEIGFQMHAKAEDDDISFIDPKAALLRVDSVVGVGENAMFFGECFLEYNEQDVKNVVLRTFSHLLDSASTRACDDLVVKARETLGNLREGDTLVGFKAAAYVLCREQEAIEAARSAVARQLSMCDNSN</sequence>
<dbReference type="CDD" id="cd10527">
    <property type="entry name" value="SET_LSMT"/>
    <property type="match status" value="1"/>
</dbReference>
<organism evidence="1 2">
    <name type="scientific">Ostreococcus lucimarinus (strain CCE9901)</name>
    <dbReference type="NCBI Taxonomy" id="436017"/>
    <lineage>
        <taxon>Eukaryota</taxon>
        <taxon>Viridiplantae</taxon>
        <taxon>Chlorophyta</taxon>
        <taxon>Mamiellophyceae</taxon>
        <taxon>Mamiellales</taxon>
        <taxon>Bathycoccaceae</taxon>
        <taxon>Ostreococcus</taxon>
    </lineage>
</organism>
<dbReference type="KEGG" id="olu:OSTLU_28212"/>
<dbReference type="OrthoDB" id="341421at2759"/>
<dbReference type="SUPFAM" id="SSF82199">
    <property type="entry name" value="SET domain"/>
    <property type="match status" value="1"/>
</dbReference>
<dbReference type="GeneID" id="5006130"/>
<name>A4S9I4_OSTLU</name>
<dbReference type="InterPro" id="IPR046341">
    <property type="entry name" value="SET_dom_sf"/>
</dbReference>
<keyword evidence="2" id="KW-1185">Reference proteome</keyword>
<dbReference type="eggNOG" id="KOG1337">
    <property type="taxonomic scope" value="Eukaryota"/>
</dbReference>
<dbReference type="PANTHER" id="PTHR13271:SF145">
    <property type="entry name" value="SET DOMAIN-CONTAINING PROTEIN"/>
    <property type="match status" value="1"/>
</dbReference>
<evidence type="ECO:0000313" key="1">
    <source>
        <dbReference type="EMBL" id="ABP00494.1"/>
    </source>
</evidence>
<dbReference type="EMBL" id="CP000597">
    <property type="protein sequence ID" value="ABP00494.1"/>
    <property type="molecule type" value="Genomic_DNA"/>
</dbReference>
<gene>
    <name evidence="1" type="primary">SDG3526</name>
    <name evidence="1" type="ORF">OSTLU_28212</name>
</gene>
<protein>
    <submittedName>
        <fullName evidence="1">Uncharacterized protein</fullName>
    </submittedName>
</protein>
<accession>A4S9I4</accession>
<dbReference type="Gene3D" id="3.90.1410.10">
    <property type="entry name" value="set domain protein methyltransferase, domain 1"/>
    <property type="match status" value="1"/>
</dbReference>
<reference evidence="1 2" key="1">
    <citation type="journal article" date="2007" name="Proc. Natl. Acad. Sci. U.S.A.">
        <title>The tiny eukaryote Ostreococcus provides genomic insights into the paradox of plankton speciation.</title>
        <authorList>
            <person name="Palenik B."/>
            <person name="Grimwood J."/>
            <person name="Aerts A."/>
            <person name="Rouze P."/>
            <person name="Salamov A."/>
            <person name="Putnam N."/>
            <person name="Dupont C."/>
            <person name="Jorgensen R."/>
            <person name="Derelle E."/>
            <person name="Rombauts S."/>
            <person name="Zhou K."/>
            <person name="Otillar R."/>
            <person name="Merchant S.S."/>
            <person name="Podell S."/>
            <person name="Gaasterland T."/>
            <person name="Napoli C."/>
            <person name="Gendler K."/>
            <person name="Manuell A."/>
            <person name="Tai V."/>
            <person name="Vallon O."/>
            <person name="Piganeau G."/>
            <person name="Jancek S."/>
            <person name="Heijde M."/>
            <person name="Jabbari K."/>
            <person name="Bowler C."/>
            <person name="Lohr M."/>
            <person name="Robbens S."/>
            <person name="Werner G."/>
            <person name="Dubchak I."/>
            <person name="Pazour G.J."/>
            <person name="Ren Q."/>
            <person name="Paulsen I."/>
            <person name="Delwiche C."/>
            <person name="Schmutz J."/>
            <person name="Rokhsar D."/>
            <person name="Van de Peer Y."/>
            <person name="Moreau H."/>
            <person name="Grigoriev I.V."/>
        </authorList>
    </citation>
    <scope>NUCLEOTIDE SEQUENCE [LARGE SCALE GENOMIC DNA]</scope>
    <source>
        <strain evidence="1 2">CCE9901</strain>
    </source>
</reference>
<dbReference type="InterPro" id="IPR050600">
    <property type="entry name" value="SETD3_SETD6_MTase"/>
</dbReference>
<dbReference type="RefSeq" id="XP_001422177.1">
    <property type="nucleotide sequence ID" value="XM_001422140.1"/>
</dbReference>
<dbReference type="GO" id="GO:0016279">
    <property type="term" value="F:protein-lysine N-methyltransferase activity"/>
    <property type="evidence" value="ECO:0007669"/>
    <property type="project" value="TreeGrafter"/>
</dbReference>
<dbReference type="Proteomes" id="UP000001568">
    <property type="component" value="Chromosome 17"/>
</dbReference>